<comment type="caution">
    <text evidence="4">The sequence shown here is derived from an EMBL/GenBank/DDBJ whole genome shotgun (WGS) entry which is preliminary data.</text>
</comment>
<dbReference type="PANTHER" id="PTHR10491">
    <property type="entry name" value="DTDP-4-DEHYDRORHAMNOSE REDUCTASE"/>
    <property type="match status" value="1"/>
</dbReference>
<name>A0A1F5E8S2_9BACT</name>
<evidence type="ECO:0000259" key="3">
    <source>
        <dbReference type="Pfam" id="PF04321"/>
    </source>
</evidence>
<dbReference type="GO" id="GO:0006556">
    <property type="term" value="P:S-adenosylmethionine biosynthetic process"/>
    <property type="evidence" value="ECO:0007669"/>
    <property type="project" value="TreeGrafter"/>
</dbReference>
<dbReference type="UniPathway" id="UPA00124"/>
<accession>A0A1F5E8S2</accession>
<protein>
    <recommendedName>
        <fullName evidence="2">dTDP-4-dehydrorhamnose reductase</fullName>
        <ecNumber evidence="2">1.1.1.133</ecNumber>
    </recommendedName>
</protein>
<dbReference type="Pfam" id="PF04321">
    <property type="entry name" value="RmlD_sub_bind"/>
    <property type="match status" value="1"/>
</dbReference>
<sequence length="277" mass="31528">MTKILLTGASSYVGARIYEDLKNKYGLVGTYFQHQLFPELVQLDLTDKRAVEQIISQQKPKIIIHVANYPSVKEAANNEPGYIKLNKEATETLVGMANKIGAKIIFISSFAALNTSDIYGKLKLESEEIVKKTQAGYLILRLRLVIGLSPNTVNDRSFNRILRCVINQQSGEFDNSWVFRPTYLPHLSQVIDQVIKHNNFWNKTISIVIDHETTLKQIAQDILKEFELEAKAAERGHDFPVIKEDASAIAEFGLKPATYKEMIKEIVREVKQMITYR</sequence>
<gene>
    <name evidence="4" type="ORF">A2160_03690</name>
</gene>
<evidence type="ECO:0000256" key="1">
    <source>
        <dbReference type="ARBA" id="ARBA00010944"/>
    </source>
</evidence>
<reference evidence="4 5" key="1">
    <citation type="journal article" date="2016" name="Nat. Commun.">
        <title>Thousands of microbial genomes shed light on interconnected biogeochemical processes in an aquifer system.</title>
        <authorList>
            <person name="Anantharaman K."/>
            <person name="Brown C.T."/>
            <person name="Hug L.A."/>
            <person name="Sharon I."/>
            <person name="Castelle C.J."/>
            <person name="Probst A.J."/>
            <person name="Thomas B.C."/>
            <person name="Singh A."/>
            <person name="Wilkins M.J."/>
            <person name="Karaoz U."/>
            <person name="Brodie E.L."/>
            <person name="Williams K.H."/>
            <person name="Hubbard S.S."/>
            <person name="Banfield J.F."/>
        </authorList>
    </citation>
    <scope>NUCLEOTIDE SEQUENCE [LARGE SCALE GENOMIC DNA]</scope>
</reference>
<comment type="function">
    <text evidence="2">Catalyzes the reduction of dTDP-6-deoxy-L-lyxo-4-hexulose to yield dTDP-L-rhamnose.</text>
</comment>
<evidence type="ECO:0000313" key="4">
    <source>
        <dbReference type="EMBL" id="OGD63751.1"/>
    </source>
</evidence>
<dbReference type="GO" id="GO:0008831">
    <property type="term" value="F:dTDP-4-dehydrorhamnose reductase activity"/>
    <property type="evidence" value="ECO:0007669"/>
    <property type="project" value="UniProtKB-EC"/>
</dbReference>
<dbReference type="Proteomes" id="UP000177006">
    <property type="component" value="Unassembled WGS sequence"/>
</dbReference>
<dbReference type="STRING" id="1797457.A2160_03690"/>
<keyword evidence="2" id="KW-0521">NADP</keyword>
<dbReference type="EMBL" id="MEZK01000005">
    <property type="protein sequence ID" value="OGD63751.1"/>
    <property type="molecule type" value="Genomic_DNA"/>
</dbReference>
<feature type="domain" description="RmlD-like substrate binding" evidence="3">
    <location>
        <begin position="3"/>
        <end position="230"/>
    </location>
</feature>
<organism evidence="4 5">
    <name type="scientific">Candidatus Beckwithbacteria bacterium RBG_13_42_9</name>
    <dbReference type="NCBI Taxonomy" id="1797457"/>
    <lineage>
        <taxon>Bacteria</taxon>
        <taxon>Candidatus Beckwithiibacteriota</taxon>
    </lineage>
</organism>
<evidence type="ECO:0000313" key="5">
    <source>
        <dbReference type="Proteomes" id="UP000177006"/>
    </source>
</evidence>
<evidence type="ECO:0000256" key="2">
    <source>
        <dbReference type="RuleBase" id="RU364082"/>
    </source>
</evidence>
<dbReference type="GO" id="GO:0048269">
    <property type="term" value="C:methionine adenosyltransferase complex"/>
    <property type="evidence" value="ECO:0007669"/>
    <property type="project" value="TreeGrafter"/>
</dbReference>
<dbReference type="InterPro" id="IPR005913">
    <property type="entry name" value="dTDP_dehydrorham_reduct"/>
</dbReference>
<dbReference type="GO" id="GO:0019305">
    <property type="term" value="P:dTDP-rhamnose biosynthetic process"/>
    <property type="evidence" value="ECO:0007669"/>
    <property type="project" value="UniProtKB-UniPathway"/>
</dbReference>
<comment type="pathway">
    <text evidence="2">Carbohydrate biosynthesis; dTDP-L-rhamnose biosynthesis.</text>
</comment>
<dbReference type="EC" id="1.1.1.133" evidence="2"/>
<dbReference type="PANTHER" id="PTHR10491:SF4">
    <property type="entry name" value="METHIONINE ADENOSYLTRANSFERASE 2 SUBUNIT BETA"/>
    <property type="match status" value="1"/>
</dbReference>
<comment type="similarity">
    <text evidence="1 2">Belongs to the dTDP-4-dehydrorhamnose reductase family.</text>
</comment>
<dbReference type="GO" id="GO:0048270">
    <property type="term" value="F:methionine adenosyltransferase regulator activity"/>
    <property type="evidence" value="ECO:0007669"/>
    <property type="project" value="TreeGrafter"/>
</dbReference>
<proteinExistence type="inferred from homology"/>
<dbReference type="InterPro" id="IPR029903">
    <property type="entry name" value="RmlD-like-bd"/>
</dbReference>
<keyword evidence="2" id="KW-0560">Oxidoreductase</keyword>
<dbReference type="SUPFAM" id="SSF51735">
    <property type="entry name" value="NAD(P)-binding Rossmann-fold domains"/>
    <property type="match status" value="1"/>
</dbReference>
<dbReference type="AlphaFoldDB" id="A0A1F5E8S2"/>
<dbReference type="InterPro" id="IPR036291">
    <property type="entry name" value="NAD(P)-bd_dom_sf"/>
</dbReference>
<dbReference type="Gene3D" id="3.40.50.720">
    <property type="entry name" value="NAD(P)-binding Rossmann-like Domain"/>
    <property type="match status" value="1"/>
</dbReference>